<gene>
    <name evidence="3" type="ORF">AMTR_s00021p00143270</name>
</gene>
<dbReference type="OMA" id="HASTLYH"/>
<reference evidence="3" key="1">
    <citation type="submission" date="2013-08" db="EMBL/GenBank/DDBJ databases">
        <authorList>
            <person name="Albert V.A."/>
            <person name="Barbazuk W.B."/>
            <person name="Chamala S."/>
            <person name="Chanderbali A.S."/>
            <person name="dePamphilis C.W."/>
            <person name="Der J.P."/>
            <person name="Estill J.C."/>
            <person name="Leebens-Mack J."/>
            <person name="Ma H."/>
            <person name="Palmer J.D."/>
            <person name="Rounsley S."/>
            <person name="Sankoff D."/>
            <person name="Schuster S.C."/>
            <person name="Soltis D.E."/>
            <person name="Soltis P.S."/>
            <person name="Wessler S.R."/>
            <person name="Wing R.A."/>
        </authorList>
    </citation>
    <scope>NUCLEOTIDE SEQUENCE</scope>
    <source>
        <tissue evidence="3">Leaf</tissue>
    </source>
</reference>
<accession>W1Q0K1</accession>
<dbReference type="Pfam" id="PF13439">
    <property type="entry name" value="Glyco_transf_4"/>
    <property type="match status" value="1"/>
</dbReference>
<dbReference type="HOGENOM" id="CLU_027609_0_0_1"/>
<dbReference type="AlphaFoldDB" id="W1Q0K1"/>
<name>W1Q0K1_AMBTC</name>
<evidence type="ECO:0000313" key="4">
    <source>
        <dbReference type="Proteomes" id="UP000017836"/>
    </source>
</evidence>
<sequence>MGFKPQPPPKKMTPFSTTSPTIRISTVLSLTLFFASFLLFIRLSNFARSQQPHQTDCRDDRGYQVQGWSGDLRDSRFAWNKLCFGPPVNPRRLRLAVFSKKWPVGAAPGGMERHAFTLYSTLASRGHEIHVFTVPSDPSRSESGLPDGALRLHFAPNEAGLLNNSLAWELFASENESRAFDFVHTESVALPHWRARRVANLAASWHGVGYEALHSTLVQDLLHGERAPRSPEAERHLHDVMPRLIQEIRFFSSYAHHICISDSAGEILRSVYQLPNRRVHVILNGVDQKSFRHDPEMGLRFRREFGLPQNASLVMGVAGRLVKDKGHPLLFEAFSEIRERHPGVFLLIAGSGPWESRYRDLQPNVKVLGALDPERLAEFYNSLDVFVNPTLRQQGLDLTLMEAMQCAKAVVATDFPSIKGSVVVSEGMGYTFAPNVGALVEALEEVIKDGHEVWRAKGMASRAYASSMFAAEKMATAYERFFLCMNDRHYCRYPLPTDC</sequence>
<organism evidence="3 4">
    <name type="scientific">Amborella trichopoda</name>
    <dbReference type="NCBI Taxonomy" id="13333"/>
    <lineage>
        <taxon>Eukaryota</taxon>
        <taxon>Viridiplantae</taxon>
        <taxon>Streptophyta</taxon>
        <taxon>Embryophyta</taxon>
        <taxon>Tracheophyta</taxon>
        <taxon>Spermatophyta</taxon>
        <taxon>Magnoliopsida</taxon>
        <taxon>Amborellales</taxon>
        <taxon>Amborellaceae</taxon>
        <taxon>Amborella</taxon>
    </lineage>
</organism>
<dbReference type="CDD" id="cd03801">
    <property type="entry name" value="GT4_PimA-like"/>
    <property type="match status" value="1"/>
</dbReference>
<dbReference type="KEGG" id="atr:18442204"/>
<dbReference type="Proteomes" id="UP000017836">
    <property type="component" value="Unassembled WGS sequence"/>
</dbReference>
<feature type="domain" description="Glycosyltransferase subfamily 4-like N-terminal" evidence="2">
    <location>
        <begin position="108"/>
        <end position="287"/>
    </location>
</feature>
<evidence type="ECO:0000256" key="1">
    <source>
        <dbReference type="SAM" id="Phobius"/>
    </source>
</evidence>
<proteinExistence type="predicted"/>
<dbReference type="InterPro" id="IPR028098">
    <property type="entry name" value="Glyco_trans_4-like_N"/>
</dbReference>
<protein>
    <recommendedName>
        <fullName evidence="2">Glycosyltransferase subfamily 4-like N-terminal domain-containing protein</fullName>
    </recommendedName>
</protein>
<dbReference type="EMBL" id="KI392560">
    <property type="protein sequence ID" value="ERN13956.1"/>
    <property type="molecule type" value="Genomic_DNA"/>
</dbReference>
<dbReference type="Gramene" id="ERN13956">
    <property type="protein sequence ID" value="ERN13956"/>
    <property type="gene ID" value="AMTR_s00021p00143270"/>
</dbReference>
<dbReference type="Gene3D" id="3.40.50.2000">
    <property type="entry name" value="Glycogen Phosphorylase B"/>
    <property type="match status" value="2"/>
</dbReference>
<dbReference type="eggNOG" id="ENOG502QSN0">
    <property type="taxonomic scope" value="Eukaryota"/>
</dbReference>
<dbReference type="PANTHER" id="PTHR46686:SF2">
    <property type="entry name" value="GLYCOSYLTRANSFERASE"/>
    <property type="match status" value="1"/>
</dbReference>
<feature type="transmembrane region" description="Helical" evidence="1">
    <location>
        <begin position="20"/>
        <end position="41"/>
    </location>
</feature>
<dbReference type="Pfam" id="PF13692">
    <property type="entry name" value="Glyco_trans_1_4"/>
    <property type="match status" value="1"/>
</dbReference>
<dbReference type="OrthoDB" id="734129at2759"/>
<keyword evidence="4" id="KW-1185">Reference proteome</keyword>
<dbReference type="SUPFAM" id="SSF53756">
    <property type="entry name" value="UDP-Glycosyltransferase/glycogen phosphorylase"/>
    <property type="match status" value="1"/>
</dbReference>
<keyword evidence="1" id="KW-1133">Transmembrane helix</keyword>
<evidence type="ECO:0000313" key="3">
    <source>
        <dbReference type="EMBL" id="ERN13956.1"/>
    </source>
</evidence>
<keyword evidence="1" id="KW-0472">Membrane</keyword>
<evidence type="ECO:0000259" key="2">
    <source>
        <dbReference type="Pfam" id="PF13439"/>
    </source>
</evidence>
<keyword evidence="1" id="KW-0812">Transmembrane</keyword>
<dbReference type="PANTHER" id="PTHR46686">
    <property type="entry name" value="GLYCOSYLTRANSFERASE"/>
    <property type="match status" value="1"/>
</dbReference>